<evidence type="ECO:0000313" key="9">
    <source>
        <dbReference type="EMBL" id="CAG9789667.1"/>
    </source>
</evidence>
<dbReference type="InterPro" id="IPR011989">
    <property type="entry name" value="ARM-like"/>
</dbReference>
<keyword evidence="7" id="KW-0539">Nucleus</keyword>
<reference evidence="9" key="2">
    <citation type="submission" date="2022-10" db="EMBL/GenBank/DDBJ databases">
        <authorList>
            <consortium name="ENA_rothamsted_submissions"/>
            <consortium name="culmorum"/>
            <person name="King R."/>
        </authorList>
    </citation>
    <scope>NUCLEOTIDE SEQUENCE</scope>
</reference>
<evidence type="ECO:0000313" key="10">
    <source>
        <dbReference type="Proteomes" id="UP001153714"/>
    </source>
</evidence>
<dbReference type="PROSITE" id="PS50166">
    <property type="entry name" value="IMPORTIN_B_NT"/>
    <property type="match status" value="1"/>
</dbReference>
<evidence type="ECO:0000256" key="7">
    <source>
        <dbReference type="ARBA" id="ARBA00023242"/>
    </source>
</evidence>
<evidence type="ECO:0000256" key="2">
    <source>
        <dbReference type="ARBA" id="ARBA00004496"/>
    </source>
</evidence>
<keyword evidence="5" id="KW-0963">Cytoplasm</keyword>
<dbReference type="EMBL" id="OU893351">
    <property type="protein sequence ID" value="CAG9789667.1"/>
    <property type="molecule type" value="Genomic_DNA"/>
</dbReference>
<gene>
    <name evidence="9" type="ORF">DIATSA_LOCUS7378</name>
</gene>
<keyword evidence="6" id="KW-0653">Protein transport</keyword>
<evidence type="ECO:0000256" key="1">
    <source>
        <dbReference type="ARBA" id="ARBA00004123"/>
    </source>
</evidence>
<dbReference type="InterPro" id="IPR044189">
    <property type="entry name" value="XPO4/7-like"/>
</dbReference>
<evidence type="ECO:0000256" key="4">
    <source>
        <dbReference type="ARBA" id="ARBA00022448"/>
    </source>
</evidence>
<evidence type="ECO:0000259" key="8">
    <source>
        <dbReference type="PROSITE" id="PS50166"/>
    </source>
</evidence>
<feature type="domain" description="Importin N-terminal" evidence="8">
    <location>
        <begin position="61"/>
        <end position="127"/>
    </location>
</feature>
<comment type="subcellular location">
    <subcellularLocation>
        <location evidence="2">Cytoplasm</location>
    </subcellularLocation>
    <subcellularLocation>
        <location evidence="1">Nucleus</location>
    </subcellularLocation>
</comment>
<proteinExistence type="inferred from homology"/>
<evidence type="ECO:0000256" key="3">
    <source>
        <dbReference type="ARBA" id="ARBA00009466"/>
    </source>
</evidence>
<dbReference type="Gene3D" id="1.25.10.10">
    <property type="entry name" value="Leucine-rich Repeat Variant"/>
    <property type="match status" value="1"/>
</dbReference>
<dbReference type="GO" id="GO:0031267">
    <property type="term" value="F:small GTPase binding"/>
    <property type="evidence" value="ECO:0007669"/>
    <property type="project" value="InterPro"/>
</dbReference>
<name>A0A9N9WFG1_9NEOP</name>
<dbReference type="PANTHER" id="PTHR12596:SF2">
    <property type="entry name" value="EXPORTIN-7 ISOFORM X1"/>
    <property type="match status" value="1"/>
</dbReference>
<dbReference type="SMART" id="SM00913">
    <property type="entry name" value="IBN_N"/>
    <property type="match status" value="1"/>
</dbReference>
<dbReference type="InterPro" id="IPR016024">
    <property type="entry name" value="ARM-type_fold"/>
</dbReference>
<dbReference type="InterPro" id="IPR001494">
    <property type="entry name" value="Importin-beta_N"/>
</dbReference>
<dbReference type="GO" id="GO:0005737">
    <property type="term" value="C:cytoplasm"/>
    <property type="evidence" value="ECO:0007669"/>
    <property type="project" value="UniProtKB-SubCell"/>
</dbReference>
<sequence length="315" mass="35625">MFCTLWFVPQGCSYHRRLKPVTLLKKKRKITKMAEEQEVIQIEVLCKQLYESQDPIVRDQAEKAVVAFQESPDTLSKCQALLERSDSSYSQLLAATTLAKLINRSTTSLSTQQRLDIKNYVLNYLATRPKLANFVIQALVSLFARITKLSWFDILKEEFVFHNVMNDVGTFLQGPAEMCTVGIQLLSQLVVEMNQVTEADANRSLAKHRKIASSFRDTQLFEMFRLACSLLDAARVKPLDLNDERQHALIAALLRLAHNCLTFDFIGTTSDESSDDLCTVQVSTNNDELCSHTNGKFTGNFLILVGERGVNLCYL</sequence>
<evidence type="ECO:0000256" key="5">
    <source>
        <dbReference type="ARBA" id="ARBA00022490"/>
    </source>
</evidence>
<dbReference type="Proteomes" id="UP001153714">
    <property type="component" value="Chromosome 20"/>
</dbReference>
<dbReference type="GO" id="GO:0005049">
    <property type="term" value="F:nuclear export signal receptor activity"/>
    <property type="evidence" value="ECO:0007669"/>
    <property type="project" value="InterPro"/>
</dbReference>
<protein>
    <recommendedName>
        <fullName evidence="8">Importin N-terminal domain-containing protein</fullName>
    </recommendedName>
</protein>
<keyword evidence="4" id="KW-0813">Transport</keyword>
<dbReference type="Pfam" id="PF03810">
    <property type="entry name" value="IBN_N"/>
    <property type="match status" value="1"/>
</dbReference>
<dbReference type="GO" id="GO:0006611">
    <property type="term" value="P:protein export from nucleus"/>
    <property type="evidence" value="ECO:0007669"/>
    <property type="project" value="TreeGrafter"/>
</dbReference>
<comment type="similarity">
    <text evidence="3">Belongs to the exportin family.</text>
</comment>
<dbReference type="AlphaFoldDB" id="A0A9N9WFG1"/>
<dbReference type="PANTHER" id="PTHR12596">
    <property type="entry name" value="EXPORTIN 4,7-RELATED"/>
    <property type="match status" value="1"/>
</dbReference>
<evidence type="ECO:0000256" key="6">
    <source>
        <dbReference type="ARBA" id="ARBA00022927"/>
    </source>
</evidence>
<reference evidence="9" key="1">
    <citation type="submission" date="2021-12" db="EMBL/GenBank/DDBJ databases">
        <authorList>
            <person name="King R."/>
        </authorList>
    </citation>
    <scope>NUCLEOTIDE SEQUENCE</scope>
</reference>
<dbReference type="GO" id="GO:0005643">
    <property type="term" value="C:nuclear pore"/>
    <property type="evidence" value="ECO:0007669"/>
    <property type="project" value="TreeGrafter"/>
</dbReference>
<dbReference type="SUPFAM" id="SSF48371">
    <property type="entry name" value="ARM repeat"/>
    <property type="match status" value="1"/>
</dbReference>
<organism evidence="9 10">
    <name type="scientific">Diatraea saccharalis</name>
    <name type="common">sugarcane borer</name>
    <dbReference type="NCBI Taxonomy" id="40085"/>
    <lineage>
        <taxon>Eukaryota</taxon>
        <taxon>Metazoa</taxon>
        <taxon>Ecdysozoa</taxon>
        <taxon>Arthropoda</taxon>
        <taxon>Hexapoda</taxon>
        <taxon>Insecta</taxon>
        <taxon>Pterygota</taxon>
        <taxon>Neoptera</taxon>
        <taxon>Endopterygota</taxon>
        <taxon>Lepidoptera</taxon>
        <taxon>Glossata</taxon>
        <taxon>Ditrysia</taxon>
        <taxon>Pyraloidea</taxon>
        <taxon>Crambidae</taxon>
        <taxon>Crambinae</taxon>
        <taxon>Diatraea</taxon>
    </lineage>
</organism>
<dbReference type="OrthoDB" id="244158at2759"/>
<keyword evidence="10" id="KW-1185">Reference proteome</keyword>
<accession>A0A9N9WFG1</accession>